<dbReference type="EMBL" id="AUNB01000051">
    <property type="protein sequence ID" value="KEO55490.1"/>
    <property type="molecule type" value="Genomic_DNA"/>
</dbReference>
<accession>A0A074JHU4</accession>
<organism evidence="2 3">
    <name type="scientific">Thioclava indica</name>
    <dbReference type="NCBI Taxonomy" id="1353528"/>
    <lineage>
        <taxon>Bacteria</taxon>
        <taxon>Pseudomonadati</taxon>
        <taxon>Pseudomonadota</taxon>
        <taxon>Alphaproteobacteria</taxon>
        <taxon>Rhodobacterales</taxon>
        <taxon>Paracoccaceae</taxon>
        <taxon>Thioclava</taxon>
    </lineage>
</organism>
<comment type="caution">
    <text evidence="2">The sequence shown here is derived from an EMBL/GenBank/DDBJ whole genome shotgun (WGS) entry which is preliminary data.</text>
</comment>
<protein>
    <recommendedName>
        <fullName evidence="4">Lipoprotein</fullName>
    </recommendedName>
</protein>
<dbReference type="eggNOG" id="ENOG5033I3Y">
    <property type="taxonomic scope" value="Bacteria"/>
</dbReference>
<sequence>MTRFFLVAPLLLAACQMDGMSSPGAPRMDQEGTCFLYVMDEGNERYTLVSGVGDGTSTPKAMVKKGLTASALDAAWARERKTMDINPECLATVATDRTQARPAPKAETKPKI</sequence>
<dbReference type="PROSITE" id="PS51257">
    <property type="entry name" value="PROKAR_LIPOPROTEIN"/>
    <property type="match status" value="1"/>
</dbReference>
<evidence type="ECO:0000313" key="3">
    <source>
        <dbReference type="Proteomes" id="UP000027471"/>
    </source>
</evidence>
<dbReference type="Proteomes" id="UP000027471">
    <property type="component" value="Unassembled WGS sequence"/>
</dbReference>
<dbReference type="OrthoDB" id="7690752at2"/>
<evidence type="ECO:0000256" key="1">
    <source>
        <dbReference type="SAM" id="MobiDB-lite"/>
    </source>
</evidence>
<dbReference type="AlphaFoldDB" id="A0A074JHU4"/>
<dbReference type="RefSeq" id="WP_038132175.1">
    <property type="nucleotide sequence ID" value="NZ_AUNB01000051.1"/>
</dbReference>
<evidence type="ECO:0008006" key="4">
    <source>
        <dbReference type="Google" id="ProtNLM"/>
    </source>
</evidence>
<keyword evidence="3" id="KW-1185">Reference proteome</keyword>
<gene>
    <name evidence="2" type="ORF">DT23_05840</name>
</gene>
<proteinExistence type="predicted"/>
<evidence type="ECO:0000313" key="2">
    <source>
        <dbReference type="EMBL" id="KEO55490.1"/>
    </source>
</evidence>
<reference evidence="2 3" key="1">
    <citation type="journal article" date="2015" name="Antonie Van Leeuwenhoek">
        <title>Thioclava indica sp. nov., isolated from surface seawater of the Indian Ocean.</title>
        <authorList>
            <person name="Liu Y."/>
            <person name="Lai Q."/>
            <person name="Du J."/>
            <person name="Xu H."/>
            <person name="Jiang L."/>
            <person name="Shao Z."/>
        </authorList>
    </citation>
    <scope>NUCLEOTIDE SEQUENCE [LARGE SCALE GENOMIC DNA]</scope>
    <source>
        <strain evidence="2 3">DT23-4</strain>
    </source>
</reference>
<dbReference type="STRING" id="1353528.DT23_05840"/>
<name>A0A074JHU4_9RHOB</name>
<feature type="region of interest" description="Disordered" evidence="1">
    <location>
        <begin position="93"/>
        <end position="112"/>
    </location>
</feature>